<dbReference type="InterPro" id="IPR019861">
    <property type="entry name" value="PorP/SprF_Bacteroidetes"/>
</dbReference>
<evidence type="ECO:0000313" key="2">
    <source>
        <dbReference type="Proteomes" id="UP000679220"/>
    </source>
</evidence>
<dbReference type="Proteomes" id="UP000679220">
    <property type="component" value="Unassembled WGS sequence"/>
</dbReference>
<dbReference type="Pfam" id="PF11751">
    <property type="entry name" value="PorP_SprF"/>
    <property type="match status" value="1"/>
</dbReference>
<dbReference type="EMBL" id="JAGTAR010000008">
    <property type="protein sequence ID" value="MBR8535270.1"/>
    <property type="molecule type" value="Genomic_DNA"/>
</dbReference>
<protein>
    <submittedName>
        <fullName evidence="1">Type IX secretion system membrane protein PorP/SprF</fullName>
    </submittedName>
</protein>
<gene>
    <name evidence="1" type="ORF">KDU71_06845</name>
</gene>
<dbReference type="NCBIfam" id="TIGR03519">
    <property type="entry name" value="T9SS_PorP_fam"/>
    <property type="match status" value="1"/>
</dbReference>
<evidence type="ECO:0000313" key="1">
    <source>
        <dbReference type="EMBL" id="MBR8535270.1"/>
    </source>
</evidence>
<reference evidence="1" key="2">
    <citation type="submission" date="2021-04" db="EMBL/GenBank/DDBJ databases">
        <authorList>
            <person name="Zhang T."/>
            <person name="Zhang Y."/>
            <person name="Lu D."/>
            <person name="Zuo D."/>
            <person name="Du Z."/>
        </authorList>
    </citation>
    <scope>NUCLEOTIDE SEQUENCE</scope>
    <source>
        <strain evidence="1">JR1</strain>
    </source>
</reference>
<keyword evidence="2" id="KW-1185">Reference proteome</keyword>
<comment type="caution">
    <text evidence="1">The sequence shown here is derived from an EMBL/GenBank/DDBJ whole genome shotgun (WGS) entry which is preliminary data.</text>
</comment>
<dbReference type="AlphaFoldDB" id="A0A941F414"/>
<reference evidence="1" key="1">
    <citation type="journal article" date="2018" name="Int. J. Syst. Evol. Microbiol.">
        <title>Carboxylicivirga sediminis sp. nov., isolated from coastal sediment.</title>
        <authorList>
            <person name="Wang F.Q."/>
            <person name="Ren L.H."/>
            <person name="Zou R.J."/>
            <person name="Sun Y.Z."/>
            <person name="Liu X.J."/>
            <person name="Jiang F."/>
            <person name="Liu L.J."/>
        </authorList>
    </citation>
    <scope>NUCLEOTIDE SEQUENCE</scope>
    <source>
        <strain evidence="1">JR1</strain>
    </source>
</reference>
<proteinExistence type="predicted"/>
<sequence length="299" mass="33395">MLLLLCSGKVSAQQEPLYTQYMFNTVSVNPAYAGTRNAMNLLLLSRMQWTGMAGAPRTYDFTMHTPLNNYKMGLGLSVVSDSHGPVNNYYVNVNYAYRVSLSESLTLSMGIKGGIYNYYVNLSDINVGDSDVAFMDNVEQRFQPNAGLGLYMYSDKFYVGASVPKLIQTELSGDQSSYGSTSDLKQHFFLMGGYVFDLNKDLKFKPSLITKVVNGAPPSTDLTGQFLIKDTYWLGATYRIGDAVAFIGNIRLNKQLMVGYSYDFTVSALNNYNNGSHEIIVSYDFDGFLKNKVKSPRYF</sequence>
<accession>A0A941F414</accession>
<organism evidence="1 2">
    <name type="scientific">Carboxylicivirga sediminis</name>
    <dbReference type="NCBI Taxonomy" id="2006564"/>
    <lineage>
        <taxon>Bacteria</taxon>
        <taxon>Pseudomonadati</taxon>
        <taxon>Bacteroidota</taxon>
        <taxon>Bacteroidia</taxon>
        <taxon>Marinilabiliales</taxon>
        <taxon>Marinilabiliaceae</taxon>
        <taxon>Carboxylicivirga</taxon>
    </lineage>
</organism>
<name>A0A941F414_9BACT</name>